<dbReference type="OrthoDB" id="10264738at2759"/>
<evidence type="ECO:0000313" key="1">
    <source>
        <dbReference type="EMBL" id="TVU37507.1"/>
    </source>
</evidence>
<accession>A0A5J9VPJ8</accession>
<dbReference type="AlphaFoldDB" id="A0A5J9VPJ8"/>
<protein>
    <submittedName>
        <fullName evidence="1">Uncharacterized protein</fullName>
    </submittedName>
</protein>
<gene>
    <name evidence="1" type="ORF">EJB05_10823</name>
</gene>
<evidence type="ECO:0000313" key="2">
    <source>
        <dbReference type="Proteomes" id="UP000324897"/>
    </source>
</evidence>
<reference evidence="1 2" key="1">
    <citation type="journal article" date="2019" name="Sci. Rep.">
        <title>A high-quality genome of Eragrostis curvula grass provides insights into Poaceae evolution and supports new strategies to enhance forage quality.</title>
        <authorList>
            <person name="Carballo J."/>
            <person name="Santos B.A.C.M."/>
            <person name="Zappacosta D."/>
            <person name="Garbus I."/>
            <person name="Selva J.P."/>
            <person name="Gallo C.A."/>
            <person name="Diaz A."/>
            <person name="Albertini E."/>
            <person name="Caccamo M."/>
            <person name="Echenique V."/>
        </authorList>
    </citation>
    <scope>NUCLEOTIDE SEQUENCE [LARGE SCALE GENOMIC DNA]</scope>
    <source>
        <strain evidence="2">cv. Victoria</strain>
        <tissue evidence="1">Leaf</tissue>
    </source>
</reference>
<dbReference type="EMBL" id="RWGY01000007">
    <property type="protein sequence ID" value="TVU37507.1"/>
    <property type="molecule type" value="Genomic_DNA"/>
</dbReference>
<organism evidence="1 2">
    <name type="scientific">Eragrostis curvula</name>
    <name type="common">weeping love grass</name>
    <dbReference type="NCBI Taxonomy" id="38414"/>
    <lineage>
        <taxon>Eukaryota</taxon>
        <taxon>Viridiplantae</taxon>
        <taxon>Streptophyta</taxon>
        <taxon>Embryophyta</taxon>
        <taxon>Tracheophyta</taxon>
        <taxon>Spermatophyta</taxon>
        <taxon>Magnoliopsida</taxon>
        <taxon>Liliopsida</taxon>
        <taxon>Poales</taxon>
        <taxon>Poaceae</taxon>
        <taxon>PACMAD clade</taxon>
        <taxon>Chloridoideae</taxon>
        <taxon>Eragrostideae</taxon>
        <taxon>Eragrostidinae</taxon>
        <taxon>Eragrostis</taxon>
    </lineage>
</organism>
<name>A0A5J9VPJ8_9POAL</name>
<sequence length="211" mass="21979">MGCAQGKCCLPRNQRRGSGGAAGRGGGRGGWPGGHGGATLGCAAVPGAGLVAMYQDPRDACSAIAAESYKLWLEHENRTDDITIIIVHIRDSENSGPAGSDKVDYSIGGASIAVHTVQSEVPVFVASEVSHLNRCAATELQSSSSGSPTERSRSCVVPCPTQPLLHGRISDVAKPMQGERTVSHPAETWHHMEGGTELKQSLQRSIPPASC</sequence>
<keyword evidence="2" id="KW-1185">Reference proteome</keyword>
<proteinExistence type="predicted"/>
<comment type="caution">
    <text evidence="1">The sequence shown here is derived from an EMBL/GenBank/DDBJ whole genome shotgun (WGS) entry which is preliminary data.</text>
</comment>
<dbReference type="Gramene" id="TVU37507">
    <property type="protein sequence ID" value="TVU37507"/>
    <property type="gene ID" value="EJB05_10823"/>
</dbReference>
<feature type="non-terminal residue" evidence="1">
    <location>
        <position position="1"/>
    </location>
</feature>
<dbReference type="Proteomes" id="UP000324897">
    <property type="component" value="Chromosome 4"/>
</dbReference>